<keyword evidence="3" id="KW-0540">Nuclease</keyword>
<sequence>MDTCRQAKKGKRAPFFVTEDPDCPAATAGKSIRQGQADAFMEFADAENVLAGSRDYDLEVTRLTQRSGLRKGEVEKGIYGYQSLRRLPGLRAIQKEHWRLDVDRLDAIARAIAALGCEAPAEAYEAFDDVLVDIFTPTRTRQPLPTSNTISLRLNKMIAEFDNAAAFDPERRKKRKKGPPSTNDLDFGPGAAGADTAWMTLNADNATIAAMRASIEATARELGTTQANALVKLATGDVTPAAMATIYAYAPKNADGEVDQEAAAFIPGFGHTGPNSTALLHHFAATYGTTEVDLDVASKKVVAGHDAPADVAAYVRGRDGTCVYPGCTRPAQACQLDHRQPYDEGGMTTADNLFCLCQHHHNLKTDRRAFYVPDPVTGSIVWLLEDGTYYWTDPNGLLAAYTTPTAPRWRRSVDDVERLRQQTEHFLAKSHAVLDAYETTAQAYDPYIPEEQTAAWDLYKQCKADLQDLEEEFDEIFHYHPLPPKAVPDDELVVPDNQFFNTYDGTGRDADFDPDDPHSYCDEEYDIHAFFRPAGYPFSTAEE</sequence>
<dbReference type="CDD" id="cd00085">
    <property type="entry name" value="HNHc"/>
    <property type="match status" value="1"/>
</dbReference>
<dbReference type="GO" id="GO:0008270">
    <property type="term" value="F:zinc ion binding"/>
    <property type="evidence" value="ECO:0007669"/>
    <property type="project" value="InterPro"/>
</dbReference>
<reference evidence="3" key="1">
    <citation type="submission" date="2010-06" db="EMBL/GenBank/DDBJ databases">
        <authorList>
            <person name="Muzny D."/>
            <person name="Qin X."/>
            <person name="Buhay C."/>
            <person name="Dugan-Rocha S."/>
            <person name="Ding Y."/>
            <person name="Chen G."/>
            <person name="Hawes A."/>
            <person name="Holder M."/>
            <person name="Jhangiani S."/>
            <person name="Johnson A."/>
            <person name="Khan Z."/>
            <person name="Li Z."/>
            <person name="Liu W."/>
            <person name="Liu X."/>
            <person name="Perez L."/>
            <person name="Shen H."/>
            <person name="Wang Q."/>
            <person name="Watt J."/>
            <person name="Xi L."/>
            <person name="Xin Y."/>
            <person name="Zhou J."/>
            <person name="Deng J."/>
            <person name="Jiang H."/>
            <person name="Liu Y."/>
            <person name="Qu J."/>
            <person name="Song X.-Z."/>
            <person name="Zhang L."/>
            <person name="Villasana D."/>
            <person name="Johnson A."/>
            <person name="Liu J."/>
            <person name="Liyanage D."/>
            <person name="Lorensuhewa L."/>
            <person name="Robinson T."/>
            <person name="Song A."/>
            <person name="Song B.-B."/>
            <person name="Dinh H."/>
            <person name="Thornton R."/>
            <person name="Coyle M."/>
            <person name="Francisco L."/>
            <person name="Jackson L."/>
            <person name="Javaid M."/>
            <person name="Korchina V."/>
            <person name="Kovar C."/>
            <person name="Mata R."/>
            <person name="Mathew T."/>
            <person name="Ngo R."/>
            <person name="Nguyen L."/>
            <person name="Nguyen N."/>
            <person name="Okwuonu G."/>
            <person name="Ongeri F."/>
            <person name="Pham C."/>
            <person name="Simmons D."/>
            <person name="Wilczek-Boney K."/>
            <person name="Hale W."/>
            <person name="Jakkamsetti A."/>
            <person name="Pham P."/>
            <person name="Ruth R."/>
            <person name="San Lucas F."/>
            <person name="Warren J."/>
            <person name="Zhang J."/>
            <person name="Zhao Z."/>
            <person name="Zhou C."/>
            <person name="Zhu D."/>
            <person name="Lee S."/>
            <person name="Bess C."/>
            <person name="Blankenburg K."/>
            <person name="Forbes L."/>
            <person name="Fu Q."/>
            <person name="Gubbala S."/>
            <person name="Hirani K."/>
            <person name="Jayaseelan J.C."/>
            <person name="Lara F."/>
            <person name="Munidasa M."/>
            <person name="Palculict T."/>
            <person name="Patil S."/>
            <person name="Pu L.-L."/>
            <person name="Saada N."/>
            <person name="Tang L."/>
            <person name="Weissenberger G."/>
            <person name="Zhu Y."/>
            <person name="Hemphill L."/>
            <person name="Shang Y."/>
            <person name="Youmans B."/>
            <person name="Ayvaz T."/>
            <person name="Ross M."/>
            <person name="Santibanez J."/>
            <person name="Aqrawi P."/>
            <person name="Gross S."/>
            <person name="Joshi V."/>
            <person name="Fowler G."/>
            <person name="Nazareth L."/>
            <person name="Reid J."/>
            <person name="Worley K."/>
            <person name="Petrosino J."/>
            <person name="Highlander S."/>
            <person name="Gibbs R."/>
        </authorList>
    </citation>
    <scope>NUCLEOTIDE SEQUENCE [LARGE SCALE GENOMIC DNA]</scope>
    <source>
        <strain evidence="3">ATCC 33030</strain>
    </source>
</reference>
<dbReference type="eggNOG" id="COG1403">
    <property type="taxonomic scope" value="Bacteria"/>
</dbReference>
<dbReference type="InterPro" id="IPR002711">
    <property type="entry name" value="HNH"/>
</dbReference>
<evidence type="ECO:0000256" key="1">
    <source>
        <dbReference type="SAM" id="MobiDB-lite"/>
    </source>
</evidence>
<dbReference type="Pfam" id="PF01844">
    <property type="entry name" value="HNH"/>
    <property type="match status" value="1"/>
</dbReference>
<keyword evidence="4" id="KW-1185">Reference proteome</keyword>
<keyword evidence="3" id="KW-0255">Endonuclease</keyword>
<comment type="caution">
    <text evidence="3">The sequence shown here is derived from an EMBL/GenBank/DDBJ whole genome shotgun (WGS) entry which is preliminary data.</text>
</comment>
<proteinExistence type="predicted"/>
<dbReference type="GO" id="GO:0004519">
    <property type="term" value="F:endonuclease activity"/>
    <property type="evidence" value="ECO:0007669"/>
    <property type="project" value="UniProtKB-KW"/>
</dbReference>
<dbReference type="Gene3D" id="1.10.30.50">
    <property type="match status" value="1"/>
</dbReference>
<dbReference type="AlphaFoldDB" id="D7WCX1"/>
<dbReference type="HOGENOM" id="CLU_035975_0_0_11"/>
<dbReference type="OrthoDB" id="4413566at2"/>
<feature type="domain" description="HNH nuclease" evidence="2">
    <location>
        <begin position="310"/>
        <end position="362"/>
    </location>
</feature>
<dbReference type="InterPro" id="IPR003615">
    <property type="entry name" value="HNH_nuc"/>
</dbReference>
<dbReference type="STRING" id="585529.HMPREF0291_11659"/>
<feature type="region of interest" description="Disordered" evidence="1">
    <location>
        <begin position="168"/>
        <end position="190"/>
    </location>
</feature>
<organism evidence="3 4">
    <name type="scientific">Corynebacterium genitalium ATCC 33030</name>
    <dbReference type="NCBI Taxonomy" id="585529"/>
    <lineage>
        <taxon>Bacteria</taxon>
        <taxon>Bacillati</taxon>
        <taxon>Actinomycetota</taxon>
        <taxon>Actinomycetes</taxon>
        <taxon>Mycobacteriales</taxon>
        <taxon>Corynebacteriaceae</taxon>
        <taxon>Corynebacterium</taxon>
    </lineage>
</organism>
<keyword evidence="3" id="KW-0378">Hydrolase</keyword>
<dbReference type="SMART" id="SM00507">
    <property type="entry name" value="HNHc"/>
    <property type="match status" value="1"/>
</dbReference>
<dbReference type="Proteomes" id="UP000004208">
    <property type="component" value="Unassembled WGS sequence"/>
</dbReference>
<name>D7WCX1_9CORY</name>
<gene>
    <name evidence="3" type="ORF">HMPREF0291_11659</name>
</gene>
<evidence type="ECO:0000259" key="2">
    <source>
        <dbReference type="SMART" id="SM00507"/>
    </source>
</evidence>
<dbReference type="GO" id="GO:0003676">
    <property type="term" value="F:nucleic acid binding"/>
    <property type="evidence" value="ECO:0007669"/>
    <property type="project" value="InterPro"/>
</dbReference>
<evidence type="ECO:0000313" key="3">
    <source>
        <dbReference type="EMBL" id="EFK54002.1"/>
    </source>
</evidence>
<protein>
    <submittedName>
        <fullName evidence="3">HNH endonuclease domain protein</fullName>
    </submittedName>
</protein>
<dbReference type="EMBL" id="ACLJ02000003">
    <property type="protein sequence ID" value="EFK54002.1"/>
    <property type="molecule type" value="Genomic_DNA"/>
</dbReference>
<evidence type="ECO:0000313" key="4">
    <source>
        <dbReference type="Proteomes" id="UP000004208"/>
    </source>
</evidence>
<dbReference type="RefSeq" id="WP_005290221.1">
    <property type="nucleotide sequence ID" value="NZ_CM000961.1"/>
</dbReference>
<accession>D7WCX1</accession>